<dbReference type="Proteomes" id="UP000821845">
    <property type="component" value="Chromosome 1"/>
</dbReference>
<organism evidence="1 2">
    <name type="scientific">Hyalomma asiaticum</name>
    <name type="common">Tick</name>
    <dbReference type="NCBI Taxonomy" id="266040"/>
    <lineage>
        <taxon>Eukaryota</taxon>
        <taxon>Metazoa</taxon>
        <taxon>Ecdysozoa</taxon>
        <taxon>Arthropoda</taxon>
        <taxon>Chelicerata</taxon>
        <taxon>Arachnida</taxon>
        <taxon>Acari</taxon>
        <taxon>Parasitiformes</taxon>
        <taxon>Ixodida</taxon>
        <taxon>Ixodoidea</taxon>
        <taxon>Ixodidae</taxon>
        <taxon>Hyalomminae</taxon>
        <taxon>Hyalomma</taxon>
    </lineage>
</organism>
<sequence length="214" mass="23422">MSLMMFQAASIMAISPGTRRQGIDVTYTYLISSWPTSPRQSPREMVLPAMTLRHEPRCPECVICHNQFSNEYDFFVEQRRHMGELPLKRFRAIGDIDLPDPIIADQPAPVAQRIFLACSDPATLPWLPYVRRLPQGVQLRARLSGTPEAAYGRATIASCEELRLAGIGDVSDAASGSCARQSGPFPTRSSAADEVGDAHSATRACTDKVASARS</sequence>
<protein>
    <submittedName>
        <fullName evidence="1">Uncharacterized protein</fullName>
    </submittedName>
</protein>
<evidence type="ECO:0000313" key="1">
    <source>
        <dbReference type="EMBL" id="KAH6945550.1"/>
    </source>
</evidence>
<name>A0ACB7TF45_HYAAI</name>
<gene>
    <name evidence="1" type="ORF">HPB50_008926</name>
</gene>
<comment type="caution">
    <text evidence="1">The sequence shown here is derived from an EMBL/GenBank/DDBJ whole genome shotgun (WGS) entry which is preliminary data.</text>
</comment>
<evidence type="ECO:0000313" key="2">
    <source>
        <dbReference type="Proteomes" id="UP000821845"/>
    </source>
</evidence>
<accession>A0ACB7TF45</accession>
<dbReference type="EMBL" id="CM023481">
    <property type="protein sequence ID" value="KAH6945550.1"/>
    <property type="molecule type" value="Genomic_DNA"/>
</dbReference>
<proteinExistence type="predicted"/>
<keyword evidence="2" id="KW-1185">Reference proteome</keyword>
<reference evidence="1" key="1">
    <citation type="submission" date="2020-05" db="EMBL/GenBank/DDBJ databases">
        <title>Large-scale comparative analyses of tick genomes elucidate their genetic diversity and vector capacities.</title>
        <authorList>
            <person name="Jia N."/>
            <person name="Wang J."/>
            <person name="Shi W."/>
            <person name="Du L."/>
            <person name="Sun Y."/>
            <person name="Zhan W."/>
            <person name="Jiang J."/>
            <person name="Wang Q."/>
            <person name="Zhang B."/>
            <person name="Ji P."/>
            <person name="Sakyi L.B."/>
            <person name="Cui X."/>
            <person name="Yuan T."/>
            <person name="Jiang B."/>
            <person name="Yang W."/>
            <person name="Lam T.T.-Y."/>
            <person name="Chang Q."/>
            <person name="Ding S."/>
            <person name="Wang X."/>
            <person name="Zhu J."/>
            <person name="Ruan X."/>
            <person name="Zhao L."/>
            <person name="Wei J."/>
            <person name="Que T."/>
            <person name="Du C."/>
            <person name="Cheng J."/>
            <person name="Dai P."/>
            <person name="Han X."/>
            <person name="Huang E."/>
            <person name="Gao Y."/>
            <person name="Liu J."/>
            <person name="Shao H."/>
            <person name="Ye R."/>
            <person name="Li L."/>
            <person name="Wei W."/>
            <person name="Wang X."/>
            <person name="Wang C."/>
            <person name="Yang T."/>
            <person name="Huo Q."/>
            <person name="Li W."/>
            <person name="Guo W."/>
            <person name="Chen H."/>
            <person name="Zhou L."/>
            <person name="Ni X."/>
            <person name="Tian J."/>
            <person name="Zhou Y."/>
            <person name="Sheng Y."/>
            <person name="Liu T."/>
            <person name="Pan Y."/>
            <person name="Xia L."/>
            <person name="Li J."/>
            <person name="Zhao F."/>
            <person name="Cao W."/>
        </authorList>
    </citation>
    <scope>NUCLEOTIDE SEQUENCE</scope>
    <source>
        <strain evidence="1">Hyas-2018</strain>
    </source>
</reference>